<organism evidence="1 2">
    <name type="scientific">Microterricola gilva</name>
    <dbReference type="NCBI Taxonomy" id="393267"/>
    <lineage>
        <taxon>Bacteria</taxon>
        <taxon>Bacillati</taxon>
        <taxon>Actinomycetota</taxon>
        <taxon>Actinomycetes</taxon>
        <taxon>Micrococcales</taxon>
        <taxon>Microbacteriaceae</taxon>
        <taxon>Microterricola</taxon>
    </lineage>
</organism>
<dbReference type="OrthoDB" id="4464342at2"/>
<dbReference type="AlphaFoldDB" id="A0A4V2GAC6"/>
<proteinExistence type="predicted"/>
<protein>
    <recommendedName>
        <fullName evidence="3">DUF1269 domain-containing protein</fullName>
    </recommendedName>
</protein>
<dbReference type="RefSeq" id="WP_130504347.1">
    <property type="nucleotide sequence ID" value="NZ_SHLC01000001.1"/>
</dbReference>
<evidence type="ECO:0000313" key="1">
    <source>
        <dbReference type="EMBL" id="RZU63716.1"/>
    </source>
</evidence>
<name>A0A4V2GAC6_9MICO</name>
<dbReference type="Proteomes" id="UP000291483">
    <property type="component" value="Unassembled WGS sequence"/>
</dbReference>
<comment type="caution">
    <text evidence="1">The sequence shown here is derived from an EMBL/GenBank/DDBJ whole genome shotgun (WGS) entry which is preliminary data.</text>
</comment>
<evidence type="ECO:0000313" key="2">
    <source>
        <dbReference type="Proteomes" id="UP000291483"/>
    </source>
</evidence>
<dbReference type="EMBL" id="SHLC01000001">
    <property type="protein sequence ID" value="RZU63716.1"/>
    <property type="molecule type" value="Genomic_DNA"/>
</dbReference>
<accession>A0A4V2GAC6</accession>
<gene>
    <name evidence="1" type="ORF">EV379_0005</name>
</gene>
<keyword evidence="2" id="KW-1185">Reference proteome</keyword>
<evidence type="ECO:0008006" key="3">
    <source>
        <dbReference type="Google" id="ProtNLM"/>
    </source>
</evidence>
<reference evidence="1 2" key="1">
    <citation type="submission" date="2019-02" db="EMBL/GenBank/DDBJ databases">
        <title>Sequencing the genomes of 1000 actinobacteria strains.</title>
        <authorList>
            <person name="Klenk H.-P."/>
        </authorList>
    </citation>
    <scope>NUCLEOTIDE SEQUENCE [LARGE SCALE GENOMIC DNA]</scope>
    <source>
        <strain evidence="1 2">DSM 18319</strain>
    </source>
</reference>
<dbReference type="Pfam" id="PF19850">
    <property type="entry name" value="DUF6325"/>
    <property type="match status" value="1"/>
</dbReference>
<dbReference type="InterPro" id="IPR046288">
    <property type="entry name" value="DUF6325"/>
</dbReference>
<sequence length="142" mass="14947">MAQFEFGPVDISVVSFAGDRPDDATIAAIEELVESGEIAILDLLFVSRALNGDLTVTEFEDVGEEWGFTRIELPASGVIGDDDVDDLVSMIEPGRSAAVIAIELVFAKRLTSKLAASGGLVLHSERIPAAVVNAVLSDASDD</sequence>